<dbReference type="PANTHER" id="PTHR10424">
    <property type="entry name" value="VIRAL ENVELOPE PROTEIN"/>
    <property type="match status" value="1"/>
</dbReference>
<dbReference type="AlphaFoldDB" id="A0A7K8XDP2"/>
<gene>
    <name evidence="15" type="primary">Env1_1</name>
    <name evidence="15" type="ORF">EUBBOU_R15154</name>
</gene>
<evidence type="ECO:0000256" key="7">
    <source>
        <dbReference type="ARBA" id="ARBA00022870"/>
    </source>
</evidence>
<evidence type="ECO:0000256" key="11">
    <source>
        <dbReference type="ARBA" id="ARBA00023157"/>
    </source>
</evidence>
<evidence type="ECO:0000256" key="8">
    <source>
        <dbReference type="ARBA" id="ARBA00022989"/>
    </source>
</evidence>
<evidence type="ECO:0000256" key="12">
    <source>
        <dbReference type="ARBA" id="ARBA00023180"/>
    </source>
</evidence>
<comment type="caution">
    <text evidence="15">The sequence shown here is derived from an EMBL/GenBank/DDBJ whole genome shotgun (WGS) entry which is preliminary data.</text>
</comment>
<proteinExistence type="predicted"/>
<dbReference type="OrthoDB" id="9633697at2759"/>
<evidence type="ECO:0000313" key="15">
    <source>
        <dbReference type="EMBL" id="NXF89411.1"/>
    </source>
</evidence>
<evidence type="ECO:0000256" key="10">
    <source>
        <dbReference type="ARBA" id="ARBA00023139"/>
    </source>
</evidence>
<reference evidence="15 16" key="1">
    <citation type="submission" date="2019-09" db="EMBL/GenBank/DDBJ databases">
        <title>Bird 10,000 Genomes (B10K) Project - Family phase.</title>
        <authorList>
            <person name="Zhang G."/>
        </authorList>
    </citation>
    <scope>NUCLEOTIDE SEQUENCE [LARGE SCALE GENOMIC DNA]</scope>
    <source>
        <strain evidence="15">B10K-DU-001-04</strain>
        <tissue evidence="15">Muscle</tissue>
    </source>
</reference>
<evidence type="ECO:0000256" key="1">
    <source>
        <dbReference type="ARBA" id="ARBA00004402"/>
    </source>
</evidence>
<keyword evidence="10" id="KW-0564">Palmitate</keyword>
<keyword evidence="5" id="KW-0945">Host-virus interaction</keyword>
<comment type="subcellular location">
    <subcellularLocation>
        <location evidence="1">Host cell membrane</location>
        <topology evidence="1">Single-pass type I membrane protein</topology>
    </subcellularLocation>
    <subcellularLocation>
        <location evidence="2">Host endomembrane system</location>
        <topology evidence="2">Peripheral membrane protein</topology>
    </subcellularLocation>
    <subcellularLocation>
        <location evidence="3">Virion membrane</location>
        <topology evidence="3">Single-pass type I membrane protein</topology>
    </subcellularLocation>
</comment>
<organism evidence="15 16">
    <name type="scientific">Eubucco bourcierii</name>
    <name type="common">red-headed barbet</name>
    <dbReference type="NCBI Taxonomy" id="91767"/>
    <lineage>
        <taxon>Eukaryota</taxon>
        <taxon>Metazoa</taxon>
        <taxon>Chordata</taxon>
        <taxon>Craniata</taxon>
        <taxon>Vertebrata</taxon>
        <taxon>Euteleostomi</taxon>
        <taxon>Archelosauria</taxon>
        <taxon>Archosauria</taxon>
        <taxon>Dinosauria</taxon>
        <taxon>Saurischia</taxon>
        <taxon>Theropoda</taxon>
        <taxon>Coelurosauria</taxon>
        <taxon>Aves</taxon>
        <taxon>Neognathae</taxon>
        <taxon>Neoaves</taxon>
        <taxon>Telluraves</taxon>
        <taxon>Coraciimorphae</taxon>
        <taxon>Piciformes</taxon>
        <taxon>Ramphastidae</taxon>
        <taxon>Eubucco</taxon>
    </lineage>
</organism>
<keyword evidence="4" id="KW-1032">Host cell membrane</keyword>
<dbReference type="Pfam" id="PF00429">
    <property type="entry name" value="TLV_coat"/>
    <property type="match status" value="1"/>
</dbReference>
<keyword evidence="9 14" id="KW-0472">Membrane</keyword>
<evidence type="ECO:0000256" key="6">
    <source>
        <dbReference type="ARBA" id="ARBA00022692"/>
    </source>
</evidence>
<feature type="non-terminal residue" evidence="15">
    <location>
        <position position="1"/>
    </location>
</feature>
<evidence type="ECO:0000256" key="3">
    <source>
        <dbReference type="ARBA" id="ARBA00004563"/>
    </source>
</evidence>
<keyword evidence="16" id="KW-1185">Reference proteome</keyword>
<dbReference type="Proteomes" id="UP000583613">
    <property type="component" value="Unassembled WGS sequence"/>
</dbReference>
<evidence type="ECO:0000256" key="13">
    <source>
        <dbReference type="ARBA" id="ARBA00023288"/>
    </source>
</evidence>
<keyword evidence="6 14" id="KW-0812">Transmembrane</keyword>
<keyword evidence="11" id="KW-1015">Disulfide bond</keyword>
<name>A0A7K8XDP2_9PICI</name>
<feature type="transmembrane region" description="Helical" evidence="14">
    <location>
        <begin position="35"/>
        <end position="57"/>
    </location>
</feature>
<evidence type="ECO:0000256" key="14">
    <source>
        <dbReference type="SAM" id="Phobius"/>
    </source>
</evidence>
<protein>
    <submittedName>
        <fullName evidence="15">ENV1 protein</fullName>
    </submittedName>
</protein>
<dbReference type="InterPro" id="IPR018154">
    <property type="entry name" value="TLV/ENV_coat_polyprotein"/>
</dbReference>
<keyword evidence="12" id="KW-0325">Glycoprotein</keyword>
<evidence type="ECO:0000256" key="4">
    <source>
        <dbReference type="ARBA" id="ARBA00022511"/>
    </source>
</evidence>
<accession>A0A7K8XDP2</accession>
<dbReference type="EMBL" id="VWZE01008928">
    <property type="protein sequence ID" value="NXF89411.1"/>
    <property type="molecule type" value="Genomic_DNA"/>
</dbReference>
<evidence type="ECO:0000313" key="16">
    <source>
        <dbReference type="Proteomes" id="UP000583613"/>
    </source>
</evidence>
<evidence type="ECO:0000256" key="5">
    <source>
        <dbReference type="ARBA" id="ARBA00022581"/>
    </source>
</evidence>
<sequence>MAELKKRLEKRKRERDLGKTGYEGWFNASPWLTSLLSAIAGPVILIMIVCLFGPCILKYLTNCIEKRFETTKLLILTAPRNAYKDEISSVECRNETK</sequence>
<keyword evidence="13" id="KW-0449">Lipoprotein</keyword>
<evidence type="ECO:0000256" key="9">
    <source>
        <dbReference type="ARBA" id="ARBA00023136"/>
    </source>
</evidence>
<keyword evidence="7" id="KW-1043">Host membrane</keyword>
<evidence type="ECO:0000256" key="2">
    <source>
        <dbReference type="ARBA" id="ARBA00004531"/>
    </source>
</evidence>
<keyword evidence="8 14" id="KW-1133">Transmembrane helix</keyword>
<feature type="non-terminal residue" evidence="15">
    <location>
        <position position="97"/>
    </location>
</feature>
<dbReference type="PANTHER" id="PTHR10424:SF81">
    <property type="entry name" value="ERVV2 PROTEIN"/>
    <property type="match status" value="1"/>
</dbReference>